<evidence type="ECO:0000313" key="3">
    <source>
        <dbReference type="Proteomes" id="UP000199126"/>
    </source>
</evidence>
<evidence type="ECO:0000313" key="2">
    <source>
        <dbReference type="EMBL" id="SEO80018.1"/>
    </source>
</evidence>
<gene>
    <name evidence="2" type="ORF">SAMN04487948_105214</name>
</gene>
<dbReference type="EMBL" id="FODV01000005">
    <property type="protein sequence ID" value="SEO80018.1"/>
    <property type="molecule type" value="Genomic_DNA"/>
</dbReference>
<organism evidence="2 3">
    <name type="scientific">Halogranum amylolyticum</name>
    <dbReference type="NCBI Taxonomy" id="660520"/>
    <lineage>
        <taxon>Archaea</taxon>
        <taxon>Methanobacteriati</taxon>
        <taxon>Methanobacteriota</taxon>
        <taxon>Stenosarchaea group</taxon>
        <taxon>Halobacteria</taxon>
        <taxon>Halobacteriales</taxon>
        <taxon>Haloferacaceae</taxon>
    </lineage>
</organism>
<feature type="domain" description="5'-Nucleotidase C-terminal" evidence="1">
    <location>
        <begin position="2"/>
        <end position="90"/>
    </location>
</feature>
<dbReference type="Gene3D" id="3.90.780.10">
    <property type="entry name" value="5'-Nucleotidase, C-terminal domain"/>
    <property type="match status" value="1"/>
</dbReference>
<dbReference type="InterPro" id="IPR036907">
    <property type="entry name" value="5'-Nucleotdase_C_sf"/>
</dbReference>
<protein>
    <submittedName>
        <fullName evidence="2">5'-nucleotidase, C-terminal domain</fullName>
    </submittedName>
</protein>
<dbReference type="SUPFAM" id="SSF55816">
    <property type="entry name" value="5'-nucleotidase (syn. UDP-sugar hydrolase), C-terminal domain"/>
    <property type="match status" value="1"/>
</dbReference>
<dbReference type="InterPro" id="IPR008334">
    <property type="entry name" value="5'-Nucleotdase_C"/>
</dbReference>
<dbReference type="AlphaFoldDB" id="A0A1H8SNX9"/>
<keyword evidence="3" id="KW-1185">Reference proteome</keyword>
<name>A0A1H8SNX9_9EURY</name>
<dbReference type="Proteomes" id="UP000199126">
    <property type="component" value="Unassembled WGS sequence"/>
</dbReference>
<sequence>MTAFDLRRVAPFDDEFRVVSCTGADLRAAVHDLSLADVCADAPEACFGHVSGMHVVWDDDRSTLCELSVGGDPVAPDQEYTLATVAYFLRTNRRLTAVGPGDVVDSYAGEHPLVATLATSVSTRRPTDGSNGRR</sequence>
<reference evidence="3" key="1">
    <citation type="submission" date="2016-10" db="EMBL/GenBank/DDBJ databases">
        <authorList>
            <person name="Varghese N."/>
            <person name="Submissions S."/>
        </authorList>
    </citation>
    <scope>NUCLEOTIDE SEQUENCE [LARGE SCALE GENOMIC DNA]</scope>
    <source>
        <strain evidence="3">CGMCC 1.10121</strain>
    </source>
</reference>
<dbReference type="GO" id="GO:0016787">
    <property type="term" value="F:hydrolase activity"/>
    <property type="evidence" value="ECO:0007669"/>
    <property type="project" value="InterPro"/>
</dbReference>
<evidence type="ECO:0000259" key="1">
    <source>
        <dbReference type="Pfam" id="PF02872"/>
    </source>
</evidence>
<accession>A0A1H8SNX9</accession>
<dbReference type="Pfam" id="PF02872">
    <property type="entry name" value="5_nucleotid_C"/>
    <property type="match status" value="1"/>
</dbReference>
<dbReference type="GO" id="GO:0009166">
    <property type="term" value="P:nucleotide catabolic process"/>
    <property type="evidence" value="ECO:0007669"/>
    <property type="project" value="InterPro"/>
</dbReference>
<proteinExistence type="predicted"/>